<comment type="caution">
    <text evidence="1">The sequence shown here is derived from an EMBL/GenBank/DDBJ whole genome shotgun (WGS) entry which is preliminary data.</text>
</comment>
<proteinExistence type="predicted"/>
<dbReference type="AlphaFoldDB" id="A0A0F9A5H7"/>
<protein>
    <submittedName>
        <fullName evidence="1">Uncharacterized protein</fullName>
    </submittedName>
</protein>
<evidence type="ECO:0000313" key="1">
    <source>
        <dbReference type="EMBL" id="KKK67411.1"/>
    </source>
</evidence>
<dbReference type="EMBL" id="LAZR01059626">
    <property type="protein sequence ID" value="KKK67411.1"/>
    <property type="molecule type" value="Genomic_DNA"/>
</dbReference>
<sequence>MKTIRLSEDQWKNVLFNLDENGDLHAEITRQLENNAVGSMLVRAQEITDQVVGKMIDKELGRMHPSSPWDRETIIAFIHHAALQGLVESREIAEGLQSPSAIADMMTALVGTLEQMAGTHGYPLVHEIHGRRREIEDEVLRLSRKIE</sequence>
<organism evidence="1">
    <name type="scientific">marine sediment metagenome</name>
    <dbReference type="NCBI Taxonomy" id="412755"/>
    <lineage>
        <taxon>unclassified sequences</taxon>
        <taxon>metagenomes</taxon>
        <taxon>ecological metagenomes</taxon>
    </lineage>
</organism>
<reference evidence="1" key="1">
    <citation type="journal article" date="2015" name="Nature">
        <title>Complex archaea that bridge the gap between prokaryotes and eukaryotes.</title>
        <authorList>
            <person name="Spang A."/>
            <person name="Saw J.H."/>
            <person name="Jorgensen S.L."/>
            <person name="Zaremba-Niedzwiedzka K."/>
            <person name="Martijn J."/>
            <person name="Lind A.E."/>
            <person name="van Eijk R."/>
            <person name="Schleper C."/>
            <person name="Guy L."/>
            <person name="Ettema T.J."/>
        </authorList>
    </citation>
    <scope>NUCLEOTIDE SEQUENCE</scope>
</reference>
<gene>
    <name evidence="1" type="ORF">LCGC14_2954330</name>
</gene>
<accession>A0A0F9A5H7</accession>
<name>A0A0F9A5H7_9ZZZZ</name>